<evidence type="ECO:0000313" key="3">
    <source>
        <dbReference type="Proteomes" id="UP000270834"/>
    </source>
</evidence>
<proteinExistence type="predicted"/>
<feature type="region of interest" description="Disordered" evidence="1">
    <location>
        <begin position="1"/>
        <end position="20"/>
    </location>
</feature>
<dbReference type="EMBL" id="RBSQ01001272">
    <property type="protein sequence ID" value="RMS46032.1"/>
    <property type="molecule type" value="Genomic_DNA"/>
</dbReference>
<sequence length="97" mass="11106">MPLDSQPEANELGGTPSGFKGEVYSRLDGYRLVMDNPKAPREDKAYALFRAINCFAPAGYNTCGQQDIPQAERKQWFRTLKSTYADSSWAKELKYYW</sequence>
<comment type="caution">
    <text evidence="2">The sequence shown here is derived from an EMBL/GenBank/DDBJ whole genome shotgun (WGS) entry which is preliminary data.</text>
</comment>
<accession>A0A3M5D7M9</accession>
<reference evidence="2 3" key="1">
    <citation type="submission" date="2018-08" db="EMBL/GenBank/DDBJ databases">
        <title>Recombination of ecologically and evolutionarily significant loci maintains genetic cohesion in the Pseudomonas syringae species complex.</title>
        <authorList>
            <person name="Dillon M."/>
            <person name="Thakur S."/>
            <person name="Almeida R.N.D."/>
            <person name="Weir B.S."/>
            <person name="Guttman D.S."/>
        </authorList>
    </citation>
    <scope>NUCLEOTIDE SEQUENCE [LARGE SCALE GENOMIC DNA]</scope>
    <source>
        <strain evidence="2 3">ICMP 7846</strain>
    </source>
</reference>
<dbReference type="Proteomes" id="UP000270834">
    <property type="component" value="Unassembled WGS sequence"/>
</dbReference>
<evidence type="ECO:0000256" key="1">
    <source>
        <dbReference type="SAM" id="MobiDB-lite"/>
    </source>
</evidence>
<organism evidence="2 3">
    <name type="scientific">Pseudomonas aeruginosa</name>
    <dbReference type="NCBI Taxonomy" id="287"/>
    <lineage>
        <taxon>Bacteria</taxon>
        <taxon>Pseudomonadati</taxon>
        <taxon>Pseudomonadota</taxon>
        <taxon>Gammaproteobacteria</taxon>
        <taxon>Pseudomonadales</taxon>
        <taxon>Pseudomonadaceae</taxon>
        <taxon>Pseudomonas</taxon>
    </lineage>
</organism>
<evidence type="ECO:0000313" key="2">
    <source>
        <dbReference type="EMBL" id="RMS46032.1"/>
    </source>
</evidence>
<protein>
    <submittedName>
        <fullName evidence="2">Uncharacterized protein</fullName>
    </submittedName>
</protein>
<name>A0A3M5D7M9_PSEAI</name>
<gene>
    <name evidence="2" type="ORF">ALP65_01382</name>
</gene>
<dbReference type="AlphaFoldDB" id="A0A3M5D7M9"/>